<feature type="signal peptide" evidence="2">
    <location>
        <begin position="1"/>
        <end position="21"/>
    </location>
</feature>
<protein>
    <recommendedName>
        <fullName evidence="3">3-keto-alpha-glucoside-1,2-lyase/3-keto-2-hydroxy-glucal hydratase domain-containing protein</fullName>
    </recommendedName>
</protein>
<accession>A0A5C6C9Y6</accession>
<reference evidence="4 5" key="1">
    <citation type="submission" date="2019-02" db="EMBL/GenBank/DDBJ databases">
        <title>Deep-cultivation of Planctomycetes and their phenomic and genomic characterization uncovers novel biology.</title>
        <authorList>
            <person name="Wiegand S."/>
            <person name="Jogler M."/>
            <person name="Boedeker C."/>
            <person name="Pinto D."/>
            <person name="Vollmers J."/>
            <person name="Rivas-Marin E."/>
            <person name="Kohn T."/>
            <person name="Peeters S.H."/>
            <person name="Heuer A."/>
            <person name="Rast P."/>
            <person name="Oberbeckmann S."/>
            <person name="Bunk B."/>
            <person name="Jeske O."/>
            <person name="Meyerdierks A."/>
            <person name="Storesund J.E."/>
            <person name="Kallscheuer N."/>
            <person name="Luecker S."/>
            <person name="Lage O.M."/>
            <person name="Pohl T."/>
            <person name="Merkel B.J."/>
            <person name="Hornburger P."/>
            <person name="Mueller R.-W."/>
            <person name="Bruemmer F."/>
            <person name="Labrenz M."/>
            <person name="Spormann A.M."/>
            <person name="Op Den Camp H."/>
            <person name="Overmann J."/>
            <person name="Amann R."/>
            <person name="Jetten M.S.M."/>
            <person name="Mascher T."/>
            <person name="Medema M.H."/>
            <person name="Devos D.P."/>
            <person name="Kaster A.-K."/>
            <person name="Ovreas L."/>
            <person name="Rohde M."/>
            <person name="Galperin M.Y."/>
            <person name="Jogler C."/>
        </authorList>
    </citation>
    <scope>NUCLEOTIDE SEQUENCE [LARGE SCALE GENOMIC DNA]</scope>
    <source>
        <strain evidence="4 5">Pla144</strain>
    </source>
</reference>
<gene>
    <name evidence="4" type="ORF">Pla144_46210</name>
</gene>
<dbReference type="Gene3D" id="2.60.120.560">
    <property type="entry name" value="Exo-inulinase, domain 1"/>
    <property type="match status" value="1"/>
</dbReference>
<feature type="region of interest" description="Disordered" evidence="1">
    <location>
        <begin position="161"/>
        <end position="183"/>
    </location>
</feature>
<proteinExistence type="predicted"/>
<evidence type="ECO:0000256" key="2">
    <source>
        <dbReference type="SAM" id="SignalP"/>
    </source>
</evidence>
<organism evidence="4 5">
    <name type="scientific">Bythopirellula polymerisocia</name>
    <dbReference type="NCBI Taxonomy" id="2528003"/>
    <lineage>
        <taxon>Bacteria</taxon>
        <taxon>Pseudomonadati</taxon>
        <taxon>Planctomycetota</taxon>
        <taxon>Planctomycetia</taxon>
        <taxon>Pirellulales</taxon>
        <taxon>Lacipirellulaceae</taxon>
        <taxon>Bythopirellula</taxon>
    </lineage>
</organism>
<evidence type="ECO:0000313" key="4">
    <source>
        <dbReference type="EMBL" id="TWU21400.1"/>
    </source>
</evidence>
<evidence type="ECO:0000313" key="5">
    <source>
        <dbReference type="Proteomes" id="UP000318437"/>
    </source>
</evidence>
<name>A0A5C6C9Y6_9BACT</name>
<dbReference type="AlphaFoldDB" id="A0A5C6C9Y6"/>
<comment type="caution">
    <text evidence="4">The sequence shown here is derived from an EMBL/GenBank/DDBJ whole genome shotgun (WGS) entry which is preliminary data.</text>
</comment>
<feature type="domain" description="3-keto-alpha-glucoside-1,2-lyase/3-keto-2-hydroxy-glucal hydratase" evidence="3">
    <location>
        <begin position="30"/>
        <end position="151"/>
    </location>
</feature>
<dbReference type="EMBL" id="SJPS01000010">
    <property type="protein sequence ID" value="TWU21400.1"/>
    <property type="molecule type" value="Genomic_DNA"/>
</dbReference>
<dbReference type="Proteomes" id="UP000318437">
    <property type="component" value="Unassembled WGS sequence"/>
</dbReference>
<sequence length="231" mass="25166" precursor="true">MSFRILLFALLVLAGPSFSAAKDVKPHKDAVALFNGIDLDGWHGMGHTDPQVIQKMSDAEKEQKIKKDSLDFNEHWIVEQGELVNDGHGVYATTDQDYGDIELWIDYKTVPLADSGVYLRGSPQVQIWDTTKTAGKWELGADKGSGGLWNNSPGSPMQRPHCLGGSPLGRVESTSYHPSGGADLSLAQRPVGGRSCHNGKLLGSQTTSLKQWADPIANAWRRNPLAEYMGP</sequence>
<evidence type="ECO:0000256" key="1">
    <source>
        <dbReference type="SAM" id="MobiDB-lite"/>
    </source>
</evidence>
<evidence type="ECO:0000259" key="3">
    <source>
        <dbReference type="Pfam" id="PF06439"/>
    </source>
</evidence>
<feature type="chain" id="PRO_5022995435" description="3-keto-alpha-glucoside-1,2-lyase/3-keto-2-hydroxy-glucal hydratase domain-containing protein" evidence="2">
    <location>
        <begin position="22"/>
        <end position="231"/>
    </location>
</feature>
<dbReference type="GO" id="GO:0016787">
    <property type="term" value="F:hydrolase activity"/>
    <property type="evidence" value="ECO:0007669"/>
    <property type="project" value="InterPro"/>
</dbReference>
<dbReference type="Pfam" id="PF06439">
    <property type="entry name" value="3keto-disac_hyd"/>
    <property type="match status" value="1"/>
</dbReference>
<keyword evidence="2" id="KW-0732">Signal</keyword>
<dbReference type="InterPro" id="IPR010496">
    <property type="entry name" value="AL/BT2_dom"/>
</dbReference>
<keyword evidence="5" id="KW-1185">Reference proteome</keyword>